<feature type="transmembrane region" description="Helical" evidence="1">
    <location>
        <begin position="215"/>
        <end position="234"/>
    </location>
</feature>
<keyword evidence="1" id="KW-1003">Cell membrane</keyword>
<keyword evidence="1" id="KW-0812">Transmembrane</keyword>
<feature type="transmembrane region" description="Helical" evidence="1">
    <location>
        <begin position="20"/>
        <end position="41"/>
    </location>
</feature>
<keyword evidence="1" id="KW-1133">Transmembrane helix</keyword>
<keyword evidence="1" id="KW-0472">Membrane</keyword>
<name>R9PF04_AGAAL</name>
<evidence type="ECO:0000313" key="2">
    <source>
        <dbReference type="EMBL" id="GAC99958.1"/>
    </source>
</evidence>
<keyword evidence="3" id="KW-1185">Reference proteome</keyword>
<comment type="similarity">
    <text evidence="1">Belongs to the SURF1 family.</text>
</comment>
<dbReference type="Proteomes" id="UP000014461">
    <property type="component" value="Unassembled WGS sequence"/>
</dbReference>
<evidence type="ECO:0000256" key="1">
    <source>
        <dbReference type="RuleBase" id="RU363076"/>
    </source>
</evidence>
<dbReference type="RefSeq" id="WP_016399727.1">
    <property type="nucleotide sequence ID" value="NZ_BARX01000001.1"/>
</dbReference>
<proteinExistence type="inferred from homology"/>
<organism evidence="2 3">
    <name type="scientific">Agarivorans albus MKT 106</name>
    <dbReference type="NCBI Taxonomy" id="1331007"/>
    <lineage>
        <taxon>Bacteria</taxon>
        <taxon>Pseudomonadati</taxon>
        <taxon>Pseudomonadota</taxon>
        <taxon>Gammaproteobacteria</taxon>
        <taxon>Alteromonadales</taxon>
        <taxon>Alteromonadaceae</taxon>
        <taxon>Agarivorans</taxon>
    </lineage>
</organism>
<dbReference type="InterPro" id="IPR002994">
    <property type="entry name" value="Surf1/Shy1"/>
</dbReference>
<gene>
    <name evidence="2" type="ORF">AALB_0039</name>
</gene>
<protein>
    <recommendedName>
        <fullName evidence="1">SURF1-like protein</fullName>
    </recommendedName>
</protein>
<comment type="subcellular location">
    <subcellularLocation>
        <location evidence="1">Cell membrane</location>
        <topology evidence="1">Multi-pass membrane protein</topology>
    </subcellularLocation>
</comment>
<comment type="caution">
    <text evidence="2">The sequence shown here is derived from an EMBL/GenBank/DDBJ whole genome shotgun (WGS) entry which is preliminary data.</text>
</comment>
<accession>R9PF04</accession>
<dbReference type="EMBL" id="BARX01000001">
    <property type="protein sequence ID" value="GAC99958.1"/>
    <property type="molecule type" value="Genomic_DNA"/>
</dbReference>
<evidence type="ECO:0000313" key="3">
    <source>
        <dbReference type="Proteomes" id="UP000014461"/>
    </source>
</evidence>
<sequence>MTITKLSQKADKKTVSYRLILFVVLMVALIGLMVKLSLWQWQRSEQKQQLLDQYQQQSQLETSLEQALASGVQPFQLVTLSDIASSGKFLWLDNKVNEGVVGYDAYTLADTPQGNVLVRLAWQPAGTDRRLLPEAISAQELPSRYRLREISLPVVLNQQHWLEEFPQGLRVQQINIAALSDYWNLELLPFVLDSQLEHSSEQLVSISPQKHQGYALQWLLMALVAVGLTVYFCVQNRNKEGL</sequence>
<dbReference type="Pfam" id="PF02104">
    <property type="entry name" value="SURF1"/>
    <property type="match status" value="1"/>
</dbReference>
<reference evidence="2" key="1">
    <citation type="journal article" date="2013" name="Genome Announc.">
        <title>Draft Genome Sequence of Agarivorans albus Strain MKT 106T, an Agarolytic Marine Bacterium.</title>
        <authorList>
            <person name="Yasuike M."/>
            <person name="Nakamura Y."/>
            <person name="Kai W."/>
            <person name="Fujiwara A."/>
            <person name="Fukui Y."/>
            <person name="Satomi M."/>
            <person name="Sano M."/>
        </authorList>
    </citation>
    <scope>NUCLEOTIDE SEQUENCE [LARGE SCALE GENOMIC DNA]</scope>
</reference>
<dbReference type="AlphaFoldDB" id="R9PF04"/>
<dbReference type="CDD" id="cd06662">
    <property type="entry name" value="SURF1"/>
    <property type="match status" value="1"/>
</dbReference>
<dbReference type="STRING" id="1331007.AALB_0039"/>
<dbReference type="GO" id="GO:0005886">
    <property type="term" value="C:plasma membrane"/>
    <property type="evidence" value="ECO:0007669"/>
    <property type="project" value="UniProtKB-SubCell"/>
</dbReference>